<feature type="region of interest" description="Disordered" evidence="5">
    <location>
        <begin position="35"/>
        <end position="78"/>
    </location>
</feature>
<protein>
    <submittedName>
        <fullName evidence="7">Cell wall-associated hydrolase, NlpC family</fullName>
    </submittedName>
</protein>
<accession>A0A1H4BPR8</accession>
<dbReference type="EMBL" id="FNQP01000008">
    <property type="protein sequence ID" value="SEA50098.1"/>
    <property type="molecule type" value="Genomic_DNA"/>
</dbReference>
<organism evidence="7 8">
    <name type="scientific">Thiothrix caldifontis</name>
    <dbReference type="NCBI Taxonomy" id="525918"/>
    <lineage>
        <taxon>Bacteria</taxon>
        <taxon>Pseudomonadati</taxon>
        <taxon>Pseudomonadota</taxon>
        <taxon>Gammaproteobacteria</taxon>
        <taxon>Thiotrichales</taxon>
        <taxon>Thiotrichaceae</taxon>
        <taxon>Thiothrix</taxon>
    </lineage>
</organism>
<dbReference type="InterPro" id="IPR038765">
    <property type="entry name" value="Papain-like_cys_pep_sf"/>
</dbReference>
<keyword evidence="4" id="KW-0788">Thiol protease</keyword>
<evidence type="ECO:0000256" key="3">
    <source>
        <dbReference type="ARBA" id="ARBA00022801"/>
    </source>
</evidence>
<dbReference type="GO" id="GO:0006508">
    <property type="term" value="P:proteolysis"/>
    <property type="evidence" value="ECO:0007669"/>
    <property type="project" value="UniProtKB-KW"/>
</dbReference>
<evidence type="ECO:0000256" key="1">
    <source>
        <dbReference type="ARBA" id="ARBA00007074"/>
    </source>
</evidence>
<dbReference type="InterPro" id="IPR000064">
    <property type="entry name" value="NLP_P60_dom"/>
</dbReference>
<dbReference type="PANTHER" id="PTHR47053:SF1">
    <property type="entry name" value="MUREIN DD-ENDOPEPTIDASE MEPH-RELATED"/>
    <property type="match status" value="1"/>
</dbReference>
<dbReference type="GO" id="GO:0008234">
    <property type="term" value="F:cysteine-type peptidase activity"/>
    <property type="evidence" value="ECO:0007669"/>
    <property type="project" value="UniProtKB-KW"/>
</dbReference>
<evidence type="ECO:0000256" key="4">
    <source>
        <dbReference type="ARBA" id="ARBA00022807"/>
    </source>
</evidence>
<dbReference type="Gene3D" id="3.90.1720.10">
    <property type="entry name" value="endopeptidase domain like (from Nostoc punctiforme)"/>
    <property type="match status" value="1"/>
</dbReference>
<dbReference type="PANTHER" id="PTHR47053">
    <property type="entry name" value="MUREIN DD-ENDOPEPTIDASE MEPH-RELATED"/>
    <property type="match status" value="1"/>
</dbReference>
<dbReference type="AlphaFoldDB" id="A0A1H4BPR8"/>
<feature type="compositionally biased region" description="Polar residues" evidence="5">
    <location>
        <begin position="66"/>
        <end position="78"/>
    </location>
</feature>
<keyword evidence="2" id="KW-0645">Protease</keyword>
<feature type="domain" description="NlpC/P60" evidence="6">
    <location>
        <begin position="77"/>
        <end position="200"/>
    </location>
</feature>
<dbReference type="RefSeq" id="WP_245706965.1">
    <property type="nucleotide sequence ID" value="NZ_FNQP01000008.1"/>
</dbReference>
<dbReference type="Pfam" id="PF00877">
    <property type="entry name" value="NLPC_P60"/>
    <property type="match status" value="1"/>
</dbReference>
<keyword evidence="3 7" id="KW-0378">Hydrolase</keyword>
<dbReference type="PROSITE" id="PS51935">
    <property type="entry name" value="NLPC_P60"/>
    <property type="match status" value="1"/>
</dbReference>
<gene>
    <name evidence="7" type="ORF">SAMN05660964_01742</name>
</gene>
<dbReference type="STRING" id="525918.SAMN05660964_01742"/>
<proteinExistence type="inferred from homology"/>
<dbReference type="SUPFAM" id="SSF54001">
    <property type="entry name" value="Cysteine proteinases"/>
    <property type="match status" value="1"/>
</dbReference>
<evidence type="ECO:0000256" key="2">
    <source>
        <dbReference type="ARBA" id="ARBA00022670"/>
    </source>
</evidence>
<evidence type="ECO:0000313" key="7">
    <source>
        <dbReference type="EMBL" id="SEA50098.1"/>
    </source>
</evidence>
<evidence type="ECO:0000256" key="5">
    <source>
        <dbReference type="SAM" id="MobiDB-lite"/>
    </source>
</evidence>
<dbReference type="Proteomes" id="UP000199397">
    <property type="component" value="Unassembled WGS sequence"/>
</dbReference>
<reference evidence="7 8" key="1">
    <citation type="submission" date="2016-10" db="EMBL/GenBank/DDBJ databases">
        <authorList>
            <person name="de Groot N.N."/>
        </authorList>
    </citation>
    <scope>NUCLEOTIDE SEQUENCE [LARGE SCALE GENOMIC DNA]</scope>
    <source>
        <strain evidence="7 8">DSM 21228</strain>
    </source>
</reference>
<name>A0A1H4BPR8_9GAMM</name>
<dbReference type="InterPro" id="IPR051202">
    <property type="entry name" value="Peptidase_C40"/>
</dbReference>
<comment type="similarity">
    <text evidence="1">Belongs to the peptidase C40 family.</text>
</comment>
<keyword evidence="8" id="KW-1185">Reference proteome</keyword>
<evidence type="ECO:0000259" key="6">
    <source>
        <dbReference type="PROSITE" id="PS51935"/>
    </source>
</evidence>
<sequence length="212" mass="22737">MWSHNQLAVKYAVLGSAVLTMAGCSLNPRVADVTPIPSIQPDKSPKPQATQAVRTPHTVSIKPQRVATNKSKPSSATPSLDKVALCALKQCGKGYCWGGNSPLKGFDCSGLTQYSFGKGASVNIPRTAAAQYKVAMKIPREQAGRGDLVFFKTRGQKVSHVGIYLGEDKFVHAPRTGKAITMTKLEGYWKRKLVGFGRIPGAAQPIMPKSVV</sequence>
<evidence type="ECO:0000313" key="8">
    <source>
        <dbReference type="Proteomes" id="UP000199397"/>
    </source>
</evidence>